<evidence type="ECO:0000259" key="2">
    <source>
        <dbReference type="SMART" id="SM00226"/>
    </source>
</evidence>
<evidence type="ECO:0000256" key="1">
    <source>
        <dbReference type="ARBA" id="ARBA00022849"/>
    </source>
</evidence>
<dbReference type="GO" id="GO:0046685">
    <property type="term" value="P:response to arsenic-containing substance"/>
    <property type="evidence" value="ECO:0007669"/>
    <property type="project" value="UniProtKB-KW"/>
</dbReference>
<accession>A0A3G9G429</accession>
<dbReference type="Gene3D" id="3.40.50.2300">
    <property type="match status" value="1"/>
</dbReference>
<name>A0A3G9G429_9CAUL</name>
<evidence type="ECO:0000313" key="4">
    <source>
        <dbReference type="Proteomes" id="UP000278756"/>
    </source>
</evidence>
<gene>
    <name evidence="3" type="ORF">EM6_2108</name>
</gene>
<dbReference type="AlphaFoldDB" id="A0A3G9G429"/>
<dbReference type="Proteomes" id="UP000278756">
    <property type="component" value="Chromosome 1"/>
</dbReference>
<keyword evidence="3" id="KW-0560">Oxidoreductase</keyword>
<dbReference type="GO" id="GO:0008794">
    <property type="term" value="F:arsenate reductase (glutaredoxin) activity"/>
    <property type="evidence" value="ECO:0007669"/>
    <property type="project" value="UniProtKB-EC"/>
</dbReference>
<dbReference type="SMART" id="SM00226">
    <property type="entry name" value="LMWPc"/>
    <property type="match status" value="1"/>
</dbReference>
<dbReference type="InterPro" id="IPR036196">
    <property type="entry name" value="Ptyr_pPase_sf"/>
</dbReference>
<organism evidence="3 4">
    <name type="scientific">Asticcacaulis excentricus</name>
    <dbReference type="NCBI Taxonomy" id="78587"/>
    <lineage>
        <taxon>Bacteria</taxon>
        <taxon>Pseudomonadati</taxon>
        <taxon>Pseudomonadota</taxon>
        <taxon>Alphaproteobacteria</taxon>
        <taxon>Caulobacterales</taxon>
        <taxon>Caulobacteraceae</taxon>
        <taxon>Asticcacaulis</taxon>
    </lineage>
</organism>
<dbReference type="EMBL" id="AP018827">
    <property type="protein sequence ID" value="BBF81507.1"/>
    <property type="molecule type" value="Genomic_DNA"/>
</dbReference>
<dbReference type="Pfam" id="PF01451">
    <property type="entry name" value="LMWPc"/>
    <property type="match status" value="1"/>
</dbReference>
<keyword evidence="1" id="KW-0059">Arsenical resistance</keyword>
<dbReference type="InterPro" id="IPR023485">
    <property type="entry name" value="Ptyr_pPase"/>
</dbReference>
<feature type="domain" description="Phosphotyrosine protein phosphatase I" evidence="2">
    <location>
        <begin position="6"/>
        <end position="144"/>
    </location>
</feature>
<sequence>MFHRPIHVLFLAERNSSRSILAEALLNRLGAGRFEAYSAGVTPAVAISPYAIALLHRINYNIQTLVPKGIEAFGAADAPELDFVFRLSHHLPQGRLPQFKGNPRLIDWFLPDPEDVMGSPAMIATAYADLFGALCSRIETLSQMSPAFLAGEAAPDRLERMGEAYIRLAA</sequence>
<protein>
    <submittedName>
        <fullName evidence="3">Arsenate reductase</fullName>
        <ecNumber evidence="3">1.20.4.1</ecNumber>
    </submittedName>
</protein>
<dbReference type="RefSeq" id="WP_126422655.1">
    <property type="nucleotide sequence ID" value="NZ_AP018827.1"/>
</dbReference>
<dbReference type="OrthoDB" id="9793058at2"/>
<dbReference type="PANTHER" id="PTHR43428:SF1">
    <property type="entry name" value="ARSENATE REDUCTASE"/>
    <property type="match status" value="1"/>
</dbReference>
<evidence type="ECO:0000313" key="3">
    <source>
        <dbReference type="EMBL" id="BBF81507.1"/>
    </source>
</evidence>
<reference evidence="4" key="2">
    <citation type="journal article" date="2017" name="Plant Physiol. Biochem.">
        <title>Differential oxidative and antioxidative response of duckweed Lemna minor toward plant growth promoting/inhibiting bacteria.</title>
        <authorList>
            <person name="Ishizawa H."/>
            <person name="Kuroda M."/>
            <person name="Morikawa M."/>
            <person name="Ike M."/>
        </authorList>
    </citation>
    <scope>NUCLEOTIDE SEQUENCE [LARGE SCALE GENOMIC DNA]</scope>
    <source>
        <strain evidence="4">M6</strain>
    </source>
</reference>
<dbReference type="EC" id="1.20.4.1" evidence="3"/>
<dbReference type="SUPFAM" id="SSF52788">
    <property type="entry name" value="Phosphotyrosine protein phosphatases I"/>
    <property type="match status" value="1"/>
</dbReference>
<dbReference type="PANTHER" id="PTHR43428">
    <property type="entry name" value="ARSENATE REDUCTASE"/>
    <property type="match status" value="1"/>
</dbReference>
<reference evidence="4" key="1">
    <citation type="journal article" date="2017" name="Biotechnol. Biofuels">
        <title>Evaluation of environmental bacterial communities as a factor affecting the growth of duckweed Lemna minor.</title>
        <authorList>
            <person name="Ishizawa H."/>
            <person name="Kuroda M."/>
            <person name="Morikawa M."/>
            <person name="Ike M."/>
        </authorList>
    </citation>
    <scope>NUCLEOTIDE SEQUENCE [LARGE SCALE GENOMIC DNA]</scope>
    <source>
        <strain evidence="4">M6</strain>
    </source>
</reference>
<proteinExistence type="predicted"/>